<dbReference type="Proteomes" id="UP001175211">
    <property type="component" value="Unassembled WGS sequence"/>
</dbReference>
<evidence type="ECO:0000256" key="1">
    <source>
        <dbReference type="SAM" id="MobiDB-lite"/>
    </source>
</evidence>
<name>A0AA39N4J9_ARMTA</name>
<comment type="caution">
    <text evidence="3">The sequence shown here is derived from an EMBL/GenBank/DDBJ whole genome shotgun (WGS) entry which is preliminary data.</text>
</comment>
<reference evidence="3" key="1">
    <citation type="submission" date="2023-06" db="EMBL/GenBank/DDBJ databases">
        <authorList>
            <consortium name="Lawrence Berkeley National Laboratory"/>
            <person name="Ahrendt S."/>
            <person name="Sahu N."/>
            <person name="Indic B."/>
            <person name="Wong-Bajracharya J."/>
            <person name="Merenyi Z."/>
            <person name="Ke H.-M."/>
            <person name="Monk M."/>
            <person name="Kocsube S."/>
            <person name="Drula E."/>
            <person name="Lipzen A."/>
            <person name="Balint B."/>
            <person name="Henrissat B."/>
            <person name="Andreopoulos B."/>
            <person name="Martin F.M."/>
            <person name="Harder C.B."/>
            <person name="Rigling D."/>
            <person name="Ford K.L."/>
            <person name="Foster G.D."/>
            <person name="Pangilinan J."/>
            <person name="Papanicolaou A."/>
            <person name="Barry K."/>
            <person name="LaButti K."/>
            <person name="Viragh M."/>
            <person name="Koriabine M."/>
            <person name="Yan M."/>
            <person name="Riley R."/>
            <person name="Champramary S."/>
            <person name="Plett K.L."/>
            <person name="Tsai I.J."/>
            <person name="Slot J."/>
            <person name="Sipos G."/>
            <person name="Plett J."/>
            <person name="Nagy L.G."/>
            <person name="Grigoriev I.V."/>
        </authorList>
    </citation>
    <scope>NUCLEOTIDE SEQUENCE</scope>
    <source>
        <strain evidence="3">CCBAS 213</strain>
    </source>
</reference>
<organism evidence="3 4">
    <name type="scientific">Armillaria tabescens</name>
    <name type="common">Ringless honey mushroom</name>
    <name type="synonym">Agaricus tabescens</name>
    <dbReference type="NCBI Taxonomy" id="1929756"/>
    <lineage>
        <taxon>Eukaryota</taxon>
        <taxon>Fungi</taxon>
        <taxon>Dikarya</taxon>
        <taxon>Basidiomycota</taxon>
        <taxon>Agaricomycotina</taxon>
        <taxon>Agaricomycetes</taxon>
        <taxon>Agaricomycetidae</taxon>
        <taxon>Agaricales</taxon>
        <taxon>Marasmiineae</taxon>
        <taxon>Physalacriaceae</taxon>
        <taxon>Desarmillaria</taxon>
    </lineage>
</organism>
<sequence length="142" mass="14976">MRLLVHVLALVSAVFAADAWYPGGGGGGGSQPSSTPWTGYLCPDTDNYGHGKAPWGCDSPPYPNSMFGCTYRTGSGVGTYPCEYYVHDGQGPSGQDSRCPSSAAYHNGRKKRSPPSVAAPVPADSYVNRNIIRGSREAAKFV</sequence>
<gene>
    <name evidence="3" type="ORF">EV420DRAFT_513459</name>
</gene>
<dbReference type="RefSeq" id="XP_060329533.1">
    <property type="nucleotide sequence ID" value="XM_060482418.1"/>
</dbReference>
<proteinExistence type="predicted"/>
<feature type="chain" id="PRO_5041429748" description="Secreted protein" evidence="2">
    <location>
        <begin position="20"/>
        <end position="142"/>
    </location>
</feature>
<evidence type="ECO:0000313" key="3">
    <source>
        <dbReference type="EMBL" id="KAK0457218.1"/>
    </source>
</evidence>
<evidence type="ECO:0000256" key="2">
    <source>
        <dbReference type="SAM" id="SignalP"/>
    </source>
</evidence>
<dbReference type="AlphaFoldDB" id="A0AA39N4J9"/>
<feature type="signal peptide" evidence="2">
    <location>
        <begin position="1"/>
        <end position="19"/>
    </location>
</feature>
<keyword evidence="2" id="KW-0732">Signal</keyword>
<feature type="region of interest" description="Disordered" evidence="1">
    <location>
        <begin position="90"/>
        <end position="122"/>
    </location>
</feature>
<dbReference type="GeneID" id="85365966"/>
<evidence type="ECO:0000313" key="4">
    <source>
        <dbReference type="Proteomes" id="UP001175211"/>
    </source>
</evidence>
<keyword evidence="4" id="KW-1185">Reference proteome</keyword>
<accession>A0AA39N4J9</accession>
<dbReference type="EMBL" id="JAUEPS010000022">
    <property type="protein sequence ID" value="KAK0457218.1"/>
    <property type="molecule type" value="Genomic_DNA"/>
</dbReference>
<protein>
    <recommendedName>
        <fullName evidence="5">Secreted protein</fullName>
    </recommendedName>
</protein>
<evidence type="ECO:0008006" key="5">
    <source>
        <dbReference type="Google" id="ProtNLM"/>
    </source>
</evidence>